<protein>
    <submittedName>
        <fullName evidence="5">24-methylenesterol C-methyltransferase 2</fullName>
    </submittedName>
</protein>
<dbReference type="PANTHER" id="PTHR44742:SF2">
    <property type="entry name" value="24-METHYLENESTEROL C-METHYLTRANSFERASE 2"/>
    <property type="match status" value="1"/>
</dbReference>
<keyword evidence="1 2" id="KW-0808">Transferase</keyword>
<dbReference type="AlphaFoldDB" id="A0A2J8A1W5"/>
<dbReference type="Gene3D" id="3.40.50.150">
    <property type="entry name" value="Vaccinia Virus protein VP39"/>
    <property type="match status" value="1"/>
</dbReference>
<comment type="similarity">
    <text evidence="2">Belongs to the class I-like SAM-binding methyltransferase superfamily. Erg6/SMT family.</text>
</comment>
<keyword evidence="2 5" id="KW-0489">Methyltransferase</keyword>
<feature type="transmembrane region" description="Helical" evidence="3">
    <location>
        <begin position="28"/>
        <end position="47"/>
    </location>
</feature>
<keyword evidence="3" id="KW-0472">Membrane</keyword>
<evidence type="ECO:0000259" key="4">
    <source>
        <dbReference type="PROSITE" id="PS51685"/>
    </source>
</evidence>
<comment type="caution">
    <text evidence="5">The sequence shown here is derived from an EMBL/GenBank/DDBJ whole genome shotgun (WGS) entry which is preliminary data.</text>
</comment>
<dbReference type="EMBL" id="PGGS01000233">
    <property type="protein sequence ID" value="PNH06503.1"/>
    <property type="molecule type" value="Genomic_DNA"/>
</dbReference>
<reference evidence="5 6" key="1">
    <citation type="journal article" date="2017" name="Mol. Biol. Evol.">
        <title>The 4-celled Tetrabaena socialis nuclear genome reveals the essential components for genetic control of cell number at the origin of multicellularity in the volvocine lineage.</title>
        <authorList>
            <person name="Featherston J."/>
            <person name="Arakaki Y."/>
            <person name="Hanschen E.R."/>
            <person name="Ferris P.J."/>
            <person name="Michod R.E."/>
            <person name="Olson B.J.S.C."/>
            <person name="Nozaki H."/>
            <person name="Durand P.M."/>
        </authorList>
    </citation>
    <scope>NUCLEOTIDE SEQUENCE [LARGE SCALE GENOMIC DNA]</scope>
    <source>
        <strain evidence="5 6">NIES-571</strain>
    </source>
</reference>
<sequence>MVAAPALITGAYERVAAEFDKLSPNQKYVVGITGGVASVYLLGSILFKSDRTTKPSTLQLSGGSIDSSKVKSEFGAYSDSYGKAAGEGITDRSKTVQLVDVFYSLVTDIYEWGWGQSFHFSPKLPNKDLRASEAAHEARVAALLRLQPGMEALDCGCGVGGPMRTIAAVSGAHVTGITINQYQVDRATAHNAKVRGKTR</sequence>
<feature type="domain" description="SAM-dependent methyltransferase Erg6/SMT-type" evidence="4">
    <location>
        <begin position="102"/>
        <end position="199"/>
    </location>
</feature>
<keyword evidence="2" id="KW-0949">S-adenosyl-L-methionine</keyword>
<dbReference type="GO" id="GO:0032259">
    <property type="term" value="P:methylation"/>
    <property type="evidence" value="ECO:0007669"/>
    <property type="project" value="UniProtKB-KW"/>
</dbReference>
<dbReference type="InterPro" id="IPR029063">
    <property type="entry name" value="SAM-dependent_MTases_sf"/>
</dbReference>
<dbReference type="SUPFAM" id="SSF53335">
    <property type="entry name" value="S-adenosyl-L-methionine-dependent methyltransferases"/>
    <property type="match status" value="1"/>
</dbReference>
<dbReference type="PANTHER" id="PTHR44742">
    <property type="match status" value="1"/>
</dbReference>
<dbReference type="PROSITE" id="PS51685">
    <property type="entry name" value="SAM_MT_ERG6_SMT"/>
    <property type="match status" value="1"/>
</dbReference>
<dbReference type="GO" id="GO:0008168">
    <property type="term" value="F:methyltransferase activity"/>
    <property type="evidence" value="ECO:0007669"/>
    <property type="project" value="UniProtKB-KW"/>
</dbReference>
<evidence type="ECO:0000256" key="3">
    <source>
        <dbReference type="SAM" id="Phobius"/>
    </source>
</evidence>
<dbReference type="Proteomes" id="UP000236333">
    <property type="component" value="Unassembled WGS sequence"/>
</dbReference>
<dbReference type="CDD" id="cd02440">
    <property type="entry name" value="AdoMet_MTases"/>
    <property type="match status" value="1"/>
</dbReference>
<evidence type="ECO:0000313" key="6">
    <source>
        <dbReference type="Proteomes" id="UP000236333"/>
    </source>
</evidence>
<keyword evidence="6" id="KW-1185">Reference proteome</keyword>
<keyword evidence="3" id="KW-1133">Transmembrane helix</keyword>
<evidence type="ECO:0000313" key="5">
    <source>
        <dbReference type="EMBL" id="PNH06503.1"/>
    </source>
</evidence>
<dbReference type="Pfam" id="PF02353">
    <property type="entry name" value="CMAS"/>
    <property type="match status" value="1"/>
</dbReference>
<name>A0A2J8A1W5_9CHLO</name>
<keyword evidence="3" id="KW-0812">Transmembrane</keyword>
<dbReference type="InterPro" id="IPR030384">
    <property type="entry name" value="MeTrfase_SMT"/>
</dbReference>
<accession>A0A2J8A1W5</accession>
<evidence type="ECO:0000256" key="1">
    <source>
        <dbReference type="ARBA" id="ARBA00022679"/>
    </source>
</evidence>
<gene>
    <name evidence="5" type="ORF">TSOC_007141</name>
</gene>
<dbReference type="OrthoDB" id="4310724at2759"/>
<evidence type="ECO:0000256" key="2">
    <source>
        <dbReference type="PROSITE-ProRule" id="PRU01022"/>
    </source>
</evidence>
<proteinExistence type="inferred from homology"/>
<organism evidence="5 6">
    <name type="scientific">Tetrabaena socialis</name>
    <dbReference type="NCBI Taxonomy" id="47790"/>
    <lineage>
        <taxon>Eukaryota</taxon>
        <taxon>Viridiplantae</taxon>
        <taxon>Chlorophyta</taxon>
        <taxon>core chlorophytes</taxon>
        <taxon>Chlorophyceae</taxon>
        <taxon>CS clade</taxon>
        <taxon>Chlamydomonadales</taxon>
        <taxon>Tetrabaenaceae</taxon>
        <taxon>Tetrabaena</taxon>
    </lineage>
</organism>